<dbReference type="InterPro" id="IPR041634">
    <property type="entry name" value="Nup188_C"/>
</dbReference>
<evidence type="ECO:0000256" key="4">
    <source>
        <dbReference type="ARBA" id="ARBA00022927"/>
    </source>
</evidence>
<dbReference type="InterPro" id="IPR044840">
    <property type="entry name" value="Nup188"/>
</dbReference>
<evidence type="ECO:0000256" key="5">
    <source>
        <dbReference type="ARBA" id="ARBA00023010"/>
    </source>
</evidence>
<dbReference type="Pfam" id="PF21094">
    <property type="entry name" value="Nup188_SH3-like"/>
    <property type="match status" value="1"/>
</dbReference>
<evidence type="ECO:0000256" key="10">
    <source>
        <dbReference type="SAM" id="MobiDB-lite"/>
    </source>
</evidence>
<dbReference type="Pfam" id="PF21093">
    <property type="entry name" value="Nup188_N-subdom_III"/>
    <property type="match status" value="1"/>
</dbReference>
<dbReference type="FunCoup" id="A0A084QU35">
    <property type="interactions" value="122"/>
</dbReference>
<evidence type="ECO:0000313" key="14">
    <source>
        <dbReference type="EMBL" id="KFA67470.1"/>
    </source>
</evidence>
<name>A0A084QU35_STAC4</name>
<protein>
    <recommendedName>
        <fullName evidence="9">Nucleoporin NUP188</fullName>
    </recommendedName>
</protein>
<dbReference type="InterPro" id="IPR018864">
    <property type="entry name" value="Nucleoporin_Nup188_N"/>
</dbReference>
<dbReference type="GO" id="GO:0006405">
    <property type="term" value="P:RNA export from nucleus"/>
    <property type="evidence" value="ECO:0007669"/>
    <property type="project" value="TreeGrafter"/>
</dbReference>
<dbReference type="EMBL" id="KL660192">
    <property type="protein sequence ID" value="KFA67470.1"/>
    <property type="molecule type" value="Genomic_DNA"/>
</dbReference>
<evidence type="ECO:0000259" key="12">
    <source>
        <dbReference type="Pfam" id="PF18378"/>
    </source>
</evidence>
<reference evidence="14 15" key="1">
    <citation type="journal article" date="2014" name="BMC Genomics">
        <title>Comparative genome sequencing reveals chemotype-specific gene clusters in the toxigenic black mold Stachybotrys.</title>
        <authorList>
            <person name="Semeiks J."/>
            <person name="Borek D."/>
            <person name="Otwinowski Z."/>
            <person name="Grishin N.V."/>
        </authorList>
    </citation>
    <scope>NUCLEOTIDE SEQUENCE [LARGE SCALE GENOMIC DNA]</scope>
    <source>
        <strain evidence="14 15">IBT 40285</strain>
    </source>
</reference>
<dbReference type="GO" id="GO:0044611">
    <property type="term" value="C:nuclear pore inner ring"/>
    <property type="evidence" value="ECO:0007669"/>
    <property type="project" value="TreeGrafter"/>
</dbReference>
<evidence type="ECO:0000259" key="13">
    <source>
        <dbReference type="Pfam" id="PF21093"/>
    </source>
</evidence>
<dbReference type="PANTHER" id="PTHR31431:SF1">
    <property type="entry name" value="NUCLEOPORIN NUP188"/>
    <property type="match status" value="1"/>
</dbReference>
<dbReference type="PANTHER" id="PTHR31431">
    <property type="entry name" value="NUCLEOPORIN NUP188 HOMOLOG"/>
    <property type="match status" value="1"/>
</dbReference>
<dbReference type="Pfam" id="PF10487">
    <property type="entry name" value="Nup188_N"/>
    <property type="match status" value="1"/>
</dbReference>
<dbReference type="InterPro" id="IPR048883">
    <property type="entry name" value="Nup188_N-subdom_III"/>
</dbReference>
<keyword evidence="6" id="KW-0906">Nuclear pore complex</keyword>
<feature type="domain" description="Nucleoporin Nup188 N-terminal subdomain III" evidence="13">
    <location>
        <begin position="788"/>
        <end position="1236"/>
    </location>
</feature>
<dbReference type="GO" id="GO:0006606">
    <property type="term" value="P:protein import into nucleus"/>
    <property type="evidence" value="ECO:0007669"/>
    <property type="project" value="TreeGrafter"/>
</dbReference>
<feature type="compositionally biased region" description="Low complexity" evidence="10">
    <location>
        <begin position="14"/>
        <end position="27"/>
    </location>
</feature>
<dbReference type="GO" id="GO:0017056">
    <property type="term" value="F:structural constituent of nuclear pore"/>
    <property type="evidence" value="ECO:0007669"/>
    <property type="project" value="InterPro"/>
</dbReference>
<evidence type="ECO:0000256" key="7">
    <source>
        <dbReference type="ARBA" id="ARBA00023242"/>
    </source>
</evidence>
<evidence type="ECO:0000256" key="8">
    <source>
        <dbReference type="ARBA" id="ARBA00038387"/>
    </source>
</evidence>
<dbReference type="STRING" id="1283841.A0A084QU35"/>
<dbReference type="OrthoDB" id="102511at2759"/>
<evidence type="ECO:0000256" key="2">
    <source>
        <dbReference type="ARBA" id="ARBA00022448"/>
    </source>
</evidence>
<evidence type="ECO:0000256" key="6">
    <source>
        <dbReference type="ARBA" id="ARBA00023132"/>
    </source>
</evidence>
<keyword evidence="4" id="KW-0653">Protein transport</keyword>
<evidence type="ECO:0000256" key="9">
    <source>
        <dbReference type="ARBA" id="ARBA00040174"/>
    </source>
</evidence>
<organism evidence="14 15">
    <name type="scientific">Stachybotrys chlorohalonatus (strain IBT 40285)</name>
    <dbReference type="NCBI Taxonomy" id="1283841"/>
    <lineage>
        <taxon>Eukaryota</taxon>
        <taxon>Fungi</taxon>
        <taxon>Dikarya</taxon>
        <taxon>Ascomycota</taxon>
        <taxon>Pezizomycotina</taxon>
        <taxon>Sordariomycetes</taxon>
        <taxon>Hypocreomycetidae</taxon>
        <taxon>Hypocreales</taxon>
        <taxon>Stachybotryaceae</taxon>
        <taxon>Stachybotrys</taxon>
    </lineage>
</organism>
<keyword evidence="15" id="KW-1185">Reference proteome</keyword>
<evidence type="ECO:0000313" key="15">
    <source>
        <dbReference type="Proteomes" id="UP000028524"/>
    </source>
</evidence>
<accession>A0A084QU35</accession>
<dbReference type="Gene3D" id="1.25.10.70">
    <property type="match status" value="1"/>
</dbReference>
<evidence type="ECO:0000256" key="3">
    <source>
        <dbReference type="ARBA" id="ARBA00022816"/>
    </source>
</evidence>
<evidence type="ECO:0000256" key="1">
    <source>
        <dbReference type="ARBA" id="ARBA00004567"/>
    </source>
</evidence>
<keyword evidence="3" id="KW-0509">mRNA transport</keyword>
<dbReference type="GO" id="GO:0051028">
    <property type="term" value="P:mRNA transport"/>
    <property type="evidence" value="ECO:0007669"/>
    <property type="project" value="UniProtKB-KW"/>
</dbReference>
<dbReference type="OMA" id="HSWKFFA"/>
<feature type="region of interest" description="Disordered" evidence="10">
    <location>
        <begin position="9"/>
        <end position="32"/>
    </location>
</feature>
<dbReference type="Proteomes" id="UP000028524">
    <property type="component" value="Unassembled WGS sequence"/>
</dbReference>
<comment type="subcellular location">
    <subcellularLocation>
        <location evidence="1">Nucleus</location>
        <location evidence="1">Nuclear pore complex</location>
    </subcellularLocation>
</comment>
<gene>
    <name evidence="14" type="ORF">S40285_00152</name>
</gene>
<dbReference type="Pfam" id="PF18378">
    <property type="entry name" value="Nup188_C"/>
    <property type="match status" value="1"/>
</dbReference>
<keyword evidence="5" id="KW-0811">Translocation</keyword>
<sequence>MYADRVLVADDGPTDGSTSGVHSSTGTRKSSGAIRAKLRAGRLPLLELKFAAADARQQHRLLVTSVTATPLGDALRATATLLTPEAMAPVSDILYFPSLDDCLAGERILLSWRHVATALSDTSGLRQKSSIIIEFLRDEHVHGLFKEPSKVFAPPSEATKKTFETKTAPINAPSRYDLKVLKQDAEWLSKNAKINLVAALRIAVIELQSRAYRHLTGPLSSQDVVHLQEAAGLNNGQGKAFVSSLGAAAALDADEISADFDKPETRKRRLFDTYLAERRYFLAVADCVHTIKLYGRLPSHGGLVGNLSELCGLKLSTSSHDELEFLLPAYIQTLTDGMGRIESGLKSVTDEELLLSDDLELDWLGTHLSEAVHALSVIFQVVDKFGNDFPPSSAVSQWFSIMDMYSFFEYVQPLHDSLTELIQPLKTLTVAISLAFLKPARSLTYLTEREDDLPQPEDAYDSYLLSSDVLEQIHKTILNATNAGCDGASPVILAWTLLLHRMNVSYQTRTEKRDHLLQQKAQENFESKEIRPTMGRRNSAGSIFSIESSKFDGFLETANSTKDLQVVEQLAAASTSQGKVYDVLCGMAESLGPSINGSMPLLVSSRIKSVFLELLKVSYPIIGYQAEPLSALMAVLSSGRPYWDVLTPNDLTADQDVVATMIQDDYAMEFYFQQALSRFPYELMPFITLCRALCSTACLTEDNERSEAIVDLLRRTPTLTLALPNSFQDYELTQEDENTNTFCLLGEIPLIAVLSSWKRSGEDDGAYRLAPGTFGRFITDTGRVAVMEYEHSTLSLLGRLLEIHVLREGVHTELGMLGPEEIAETITLFATLIRMEGLKSQASSSNNALASADSGIAQELSKDLGNGKDILAVICDIMDYYMQDELAFGDEAAIKVLSAGVKFLHAHLPLQPGRVWSYLARSEFLGSVSRAGKLAKITGCLELVSARFELLASSMELFLALVENAATSAVQRRAGYKLPSRQKNEHGTWQGNADKMISKVSYSIAQMAVDVFENTSTWVFETESKRSVLLLATVPILNKLILYTYGMGSASATDDLSLCLRPAASYVVDCFASSTSGTLRFQPLLSSLTVGFLRADSTLYPVREQIMKDQLISALELSATLLKVTSHLDHPSTEIISYMFKSSTLLARLCAKSDHFRGPAIRLLDALVVNAVKTTTEPPSLLGYLGPQISKSFLQVLSALGQPFILPAEVRTTWTFFSSILRNRQQWMSNCLLTGQTPREAMKEHKKTEISNESVFATALLKIKRLQNLETQEALAILDFVASAQNYWPWMIFALQKDAAYLEGPRAYARNLQPFQITVKSDVVRASQEARIAAYIAEISAMQLYHSRHLGKAPTLAKDLANDLDYYLRDGVEVAGYNKSLHTNFAKNFSNKYFGSSLDNFKRTPLESRDLGSNYFYDLDRADALLNFDPGWLGAKGNGFKAEMELANANLSLVDAQIALFHAWESLLLELSTCVPDNQTIIRYMLQVTQQCLNANQSIPGPESIFLKLVNARANLALVLVQRLVKHPFKIQDINELLATLLGTIRALEEPFSQESISYSRVLLKTLFVTLRAYQVSEGRTETDSQANVAGPAVTITQTILNILDRVVGRGFRLLVSLVHDQEAAVLPEDLALHTAILQACLSLPNIEQSQAQILNIMASHDTVHAATSLFSWSDKLSVQGDPVYGELSILFLMELSNLPLIAEQIACDGILSSILSAKLVKLMGQPNVSPVAETPVAQRCYGIWVKGLLPLMLNLLTALGPTVAPEITYVLNQFPHLLQASVDRFEAPGSSRIPSSAATRYLTLLATSEVHSLALLIRVLAALRVNNSRDIPVVQWDAAGLAENVEFWLSSRRLLKERLLPLGQRELDWRSTKTKSSDSTGCENLLEEKVVSQLETVRDVLNEQMEG</sequence>
<keyword evidence="7" id="KW-0539">Nucleus</keyword>
<feature type="domain" description="Nuclear pore protein Nup188 C-terminal" evidence="12">
    <location>
        <begin position="1537"/>
        <end position="1902"/>
    </location>
</feature>
<feature type="domain" description="Nucleoporin Nup188 N-terminal" evidence="11">
    <location>
        <begin position="354"/>
        <end position="518"/>
    </location>
</feature>
<evidence type="ECO:0000259" key="11">
    <source>
        <dbReference type="Pfam" id="PF10487"/>
    </source>
</evidence>
<comment type="similarity">
    <text evidence="8">Belongs to the Nup188 family.</text>
</comment>
<dbReference type="HOGENOM" id="CLU_001029_0_0_1"/>
<keyword evidence="2" id="KW-0813">Transport</keyword>
<dbReference type="InParanoid" id="A0A084QU35"/>
<proteinExistence type="inferred from homology"/>